<name>A0A3E3ILX5_9FIRM</name>
<evidence type="ECO:0008006" key="3">
    <source>
        <dbReference type="Google" id="ProtNLM"/>
    </source>
</evidence>
<evidence type="ECO:0000313" key="1">
    <source>
        <dbReference type="EMBL" id="RGE68070.1"/>
    </source>
</evidence>
<dbReference type="OrthoDB" id="3242975at2"/>
<dbReference type="RefSeq" id="WP_117531339.1">
    <property type="nucleotide sequence ID" value="NZ_JBKXRP010000034.1"/>
</dbReference>
<organism evidence="1 2">
    <name type="scientific">Eisenbergiella massiliensis</name>
    <dbReference type="NCBI Taxonomy" id="1720294"/>
    <lineage>
        <taxon>Bacteria</taxon>
        <taxon>Bacillati</taxon>
        <taxon>Bacillota</taxon>
        <taxon>Clostridia</taxon>
        <taxon>Lachnospirales</taxon>
        <taxon>Lachnospiraceae</taxon>
        <taxon>Eisenbergiella</taxon>
    </lineage>
</organism>
<accession>A0A3E3ILX5</accession>
<reference evidence="1 2" key="1">
    <citation type="submission" date="2018-08" db="EMBL/GenBank/DDBJ databases">
        <title>A genome reference for cultivated species of the human gut microbiota.</title>
        <authorList>
            <person name="Zou Y."/>
            <person name="Xue W."/>
            <person name="Luo G."/>
        </authorList>
    </citation>
    <scope>NUCLEOTIDE SEQUENCE [LARGE SCALE GENOMIC DNA]</scope>
    <source>
        <strain evidence="1 2">AF26-4BH</strain>
    </source>
</reference>
<proteinExistence type="predicted"/>
<comment type="caution">
    <text evidence="1">The sequence shown here is derived from an EMBL/GenBank/DDBJ whole genome shotgun (WGS) entry which is preliminary data.</text>
</comment>
<dbReference type="Proteomes" id="UP000261166">
    <property type="component" value="Unassembled WGS sequence"/>
</dbReference>
<evidence type="ECO:0000313" key="2">
    <source>
        <dbReference type="Proteomes" id="UP000261166"/>
    </source>
</evidence>
<dbReference type="EMBL" id="QVLU01000021">
    <property type="protein sequence ID" value="RGE68070.1"/>
    <property type="molecule type" value="Genomic_DNA"/>
</dbReference>
<dbReference type="AlphaFoldDB" id="A0A3E3ILX5"/>
<sequence>MAENERYEKQKVILMDNKKKKEYLCQYRNHVRKIIRIEAELSEIRLMKISSSCLNDGMPHGSNQSDLSGYASHLDELERDLLRERYKRIKSYTDITERIRKVENENESDVLFYRYIKGLDWWEIAEKMRYCERQVHRYHGKALMHIEIPDVIECQYQS</sequence>
<gene>
    <name evidence="1" type="ORF">DWY69_20755</name>
</gene>
<protein>
    <recommendedName>
        <fullName evidence="3">DUF1492 domain-containing protein</fullName>
    </recommendedName>
</protein>